<name>F8P8T0_SERL9</name>
<evidence type="ECO:0000256" key="1">
    <source>
        <dbReference type="SAM" id="MobiDB-lite"/>
    </source>
</evidence>
<dbReference type="GeneID" id="18815686"/>
<dbReference type="EMBL" id="GL945440">
    <property type="protein sequence ID" value="EGO20836.1"/>
    <property type="molecule type" value="Genomic_DNA"/>
</dbReference>
<feature type="compositionally biased region" description="Low complexity" evidence="1">
    <location>
        <begin position="1"/>
        <end position="22"/>
    </location>
</feature>
<protein>
    <submittedName>
        <fullName evidence="2">Uncharacterized protein</fullName>
    </submittedName>
</protein>
<accession>F8P8T0</accession>
<sequence>MRIDSPPRSPSILPISPRQSPPKIVSLSSDEAGNLSIPNITTSGGMIHSAHPISPFLSEIRQPVSGPFRMGYSELSGTGNHHPQRDSQAPTQIMITSAPGPGRKKLVAAKANGSHGHAIQLDPSAECKIC</sequence>
<proteinExistence type="predicted"/>
<feature type="compositionally biased region" description="Polar residues" evidence="1">
    <location>
        <begin position="75"/>
        <end position="88"/>
    </location>
</feature>
<dbReference type="RefSeq" id="XP_007322802.1">
    <property type="nucleotide sequence ID" value="XM_007322740.1"/>
</dbReference>
<feature type="region of interest" description="Disordered" evidence="1">
    <location>
        <begin position="68"/>
        <end position="88"/>
    </location>
</feature>
<dbReference type="HOGENOM" id="CLU_1939423_0_0_1"/>
<reference evidence="2" key="1">
    <citation type="submission" date="2011-04" db="EMBL/GenBank/DDBJ databases">
        <title>Evolution of plant cell wall degrading machinery underlies the functional diversity of forest fungi.</title>
        <authorList>
            <consortium name="US DOE Joint Genome Institute (JGI-PGF)"/>
            <person name="Eastwood D.C."/>
            <person name="Floudas D."/>
            <person name="Binder M."/>
            <person name="Majcherczyk A."/>
            <person name="Schneider P."/>
            <person name="Aerts A."/>
            <person name="Asiegbu F.O."/>
            <person name="Baker S.E."/>
            <person name="Barry K."/>
            <person name="Bendiksby M."/>
            <person name="Blumentritt M."/>
            <person name="Coutinho P.M."/>
            <person name="Cullen D."/>
            <person name="Cullen D."/>
            <person name="Gathman A."/>
            <person name="Goodell B."/>
            <person name="Henrissat B."/>
            <person name="Ihrmark K."/>
            <person name="Kauserud H."/>
            <person name="Kohler A."/>
            <person name="LaButti K."/>
            <person name="Lapidus A."/>
            <person name="Lavin J.L."/>
            <person name="Lee Y.-H."/>
            <person name="Lindquist E."/>
            <person name="Lilly W."/>
            <person name="Lucas S."/>
            <person name="Morin E."/>
            <person name="Murat C."/>
            <person name="Oguiza J.A."/>
            <person name="Park J."/>
            <person name="Pisabarro A.G."/>
            <person name="Riley R."/>
            <person name="Rosling A."/>
            <person name="Salamov A."/>
            <person name="Schmidt O."/>
            <person name="Schmutz J."/>
            <person name="Skrede I."/>
            <person name="Stenlid J."/>
            <person name="Wiebenga A."/>
            <person name="Xie X."/>
            <person name="Kues U."/>
            <person name="Hibbett D.S."/>
            <person name="Hoffmeister D."/>
            <person name="Hogberg N."/>
            <person name="Martin F."/>
            <person name="Grigoriev I.V."/>
            <person name="Watkinson S.C."/>
        </authorList>
    </citation>
    <scope>NUCLEOTIDE SEQUENCE</scope>
    <source>
        <strain evidence="2">S7.9</strain>
    </source>
</reference>
<feature type="region of interest" description="Disordered" evidence="1">
    <location>
        <begin position="1"/>
        <end position="30"/>
    </location>
</feature>
<evidence type="ECO:0000313" key="2">
    <source>
        <dbReference type="EMBL" id="EGO20836.1"/>
    </source>
</evidence>
<dbReference type="AlphaFoldDB" id="F8P8T0"/>
<dbReference type="KEGG" id="sla:SERLADRAFT_442209"/>
<gene>
    <name evidence="2" type="ORF">SERLADRAFT_442209</name>
</gene>
<dbReference type="Proteomes" id="UP000008064">
    <property type="component" value="Unassembled WGS sequence"/>
</dbReference>
<organism>
    <name type="scientific">Serpula lacrymans var. lacrymans (strain S7.9)</name>
    <name type="common">Dry rot fungus</name>
    <dbReference type="NCBI Taxonomy" id="578457"/>
    <lineage>
        <taxon>Eukaryota</taxon>
        <taxon>Fungi</taxon>
        <taxon>Dikarya</taxon>
        <taxon>Basidiomycota</taxon>
        <taxon>Agaricomycotina</taxon>
        <taxon>Agaricomycetes</taxon>
        <taxon>Agaricomycetidae</taxon>
        <taxon>Boletales</taxon>
        <taxon>Coniophorineae</taxon>
        <taxon>Serpulaceae</taxon>
        <taxon>Serpula</taxon>
    </lineage>
</organism>